<keyword evidence="3" id="KW-1185">Reference proteome</keyword>
<reference evidence="2 3" key="1">
    <citation type="submission" date="2024-04" db="EMBL/GenBank/DDBJ databases">
        <title>WGS of bacteria from Torrens River.</title>
        <authorList>
            <person name="Wyrsch E.R."/>
            <person name="Drigo B."/>
        </authorList>
    </citation>
    <scope>NUCLEOTIDE SEQUENCE [LARGE SCALE GENOMIC DNA]</scope>
    <source>
        <strain evidence="2 3">TWI391</strain>
    </source>
</reference>
<protein>
    <recommendedName>
        <fullName evidence="4">YxeA family protein</fullName>
    </recommendedName>
</protein>
<feature type="transmembrane region" description="Helical" evidence="1">
    <location>
        <begin position="12"/>
        <end position="34"/>
    </location>
</feature>
<organism evidence="2 3">
    <name type="scientific">Sphingobacterium kitahiroshimense</name>
    <dbReference type="NCBI Taxonomy" id="470446"/>
    <lineage>
        <taxon>Bacteria</taxon>
        <taxon>Pseudomonadati</taxon>
        <taxon>Bacteroidota</taxon>
        <taxon>Sphingobacteriia</taxon>
        <taxon>Sphingobacteriales</taxon>
        <taxon>Sphingobacteriaceae</taxon>
        <taxon>Sphingobacterium</taxon>
    </lineage>
</organism>
<evidence type="ECO:0000313" key="3">
    <source>
        <dbReference type="Proteomes" id="UP001409291"/>
    </source>
</evidence>
<proteinExistence type="predicted"/>
<evidence type="ECO:0008006" key="4">
    <source>
        <dbReference type="Google" id="ProtNLM"/>
    </source>
</evidence>
<dbReference type="Proteomes" id="UP001409291">
    <property type="component" value="Unassembled WGS sequence"/>
</dbReference>
<dbReference type="EMBL" id="JBDJNQ010000022">
    <property type="protein sequence ID" value="MEN5380651.1"/>
    <property type="molecule type" value="Genomic_DNA"/>
</dbReference>
<evidence type="ECO:0000313" key="2">
    <source>
        <dbReference type="EMBL" id="MEN5380651.1"/>
    </source>
</evidence>
<evidence type="ECO:0000256" key="1">
    <source>
        <dbReference type="SAM" id="Phobius"/>
    </source>
</evidence>
<keyword evidence="1" id="KW-1133">Transmembrane helix</keyword>
<dbReference type="RefSeq" id="WP_346583561.1">
    <property type="nucleotide sequence ID" value="NZ_JBDJNQ010000022.1"/>
</dbReference>
<name>A0ABV0C181_9SPHI</name>
<sequence>MIVNEENDTQKPINIIAIIILSILVVLVIGNYFITNSDEHITRKYYEFNNYKFEGEIYDKRQDQSGTGANINRYIDLKSGISHNVNYQIYNNIELGDYVVKKAKSDTVYYIKNGKDTIKSMENPYLTKFLKINSKK</sequence>
<keyword evidence="1" id="KW-0472">Membrane</keyword>
<accession>A0ABV0C181</accession>
<keyword evidence="1" id="KW-0812">Transmembrane</keyword>
<comment type="caution">
    <text evidence="2">The sequence shown here is derived from an EMBL/GenBank/DDBJ whole genome shotgun (WGS) entry which is preliminary data.</text>
</comment>
<gene>
    <name evidence="2" type="ORF">ABE541_25545</name>
</gene>